<dbReference type="PANTHER" id="PTHR30055:SF187">
    <property type="entry name" value="TRANSCRIPTIONAL REGULATORY PROTEIN"/>
    <property type="match status" value="1"/>
</dbReference>
<evidence type="ECO:0000259" key="4">
    <source>
        <dbReference type="PROSITE" id="PS50977"/>
    </source>
</evidence>
<dbReference type="AlphaFoldDB" id="A0A4Q7ZS01"/>
<organism evidence="5 6">
    <name type="scientific">Krasilnikovia cinnamomea</name>
    <dbReference type="NCBI Taxonomy" id="349313"/>
    <lineage>
        <taxon>Bacteria</taxon>
        <taxon>Bacillati</taxon>
        <taxon>Actinomycetota</taxon>
        <taxon>Actinomycetes</taxon>
        <taxon>Micromonosporales</taxon>
        <taxon>Micromonosporaceae</taxon>
        <taxon>Krasilnikovia</taxon>
    </lineage>
</organism>
<gene>
    <name evidence="5" type="ORF">EV385_5195</name>
</gene>
<feature type="DNA-binding region" description="H-T-H motif" evidence="2">
    <location>
        <begin position="47"/>
        <end position="66"/>
    </location>
</feature>
<evidence type="ECO:0000313" key="5">
    <source>
        <dbReference type="EMBL" id="RZU53285.1"/>
    </source>
</evidence>
<reference evidence="5 6" key="1">
    <citation type="submission" date="2019-02" db="EMBL/GenBank/DDBJ databases">
        <title>Sequencing the genomes of 1000 actinobacteria strains.</title>
        <authorList>
            <person name="Klenk H.-P."/>
        </authorList>
    </citation>
    <scope>NUCLEOTIDE SEQUENCE [LARGE SCALE GENOMIC DNA]</scope>
    <source>
        <strain evidence="5 6">DSM 45162</strain>
    </source>
</reference>
<dbReference type="PROSITE" id="PS50977">
    <property type="entry name" value="HTH_TETR_2"/>
    <property type="match status" value="1"/>
</dbReference>
<dbReference type="InterPro" id="IPR050109">
    <property type="entry name" value="HTH-type_TetR-like_transc_reg"/>
</dbReference>
<feature type="region of interest" description="Disordered" evidence="3">
    <location>
        <begin position="1"/>
        <end position="23"/>
    </location>
</feature>
<dbReference type="GO" id="GO:0003700">
    <property type="term" value="F:DNA-binding transcription factor activity"/>
    <property type="evidence" value="ECO:0007669"/>
    <property type="project" value="TreeGrafter"/>
</dbReference>
<accession>A0A4Q7ZS01</accession>
<proteinExistence type="predicted"/>
<evidence type="ECO:0000256" key="2">
    <source>
        <dbReference type="PROSITE-ProRule" id="PRU00335"/>
    </source>
</evidence>
<dbReference type="Gene3D" id="1.10.357.10">
    <property type="entry name" value="Tetracycline Repressor, domain 2"/>
    <property type="match status" value="1"/>
</dbReference>
<dbReference type="GO" id="GO:0000976">
    <property type="term" value="F:transcription cis-regulatory region binding"/>
    <property type="evidence" value="ECO:0007669"/>
    <property type="project" value="TreeGrafter"/>
</dbReference>
<dbReference type="EMBL" id="SHKY01000001">
    <property type="protein sequence ID" value="RZU53285.1"/>
    <property type="molecule type" value="Genomic_DNA"/>
</dbReference>
<sequence length="216" mass="23817">MATVTTVRHQRAAEPTAPVNGDTGQFRRRLLDGLVTSITEDGYRNTTVADIVRRARTSRRTFYQHFSDKEACFVALLTDANAEMIRQISAAVDEKAPWTSQVRQAVEAWIASAESRPAITLSWIRDVPSLGTAARRLQRDTMEAFITMIQALCDTAEWRTVRVSPVPRQLAIMLLGGLRELTASTVEDGGRISDNTELAVHACTALLGPTPRVPGR</sequence>
<keyword evidence="1 2" id="KW-0238">DNA-binding</keyword>
<dbReference type="Pfam" id="PF00440">
    <property type="entry name" value="TetR_N"/>
    <property type="match status" value="1"/>
</dbReference>
<comment type="caution">
    <text evidence="5">The sequence shown here is derived from an EMBL/GenBank/DDBJ whole genome shotgun (WGS) entry which is preliminary data.</text>
</comment>
<dbReference type="InterPro" id="IPR009057">
    <property type="entry name" value="Homeodomain-like_sf"/>
</dbReference>
<protein>
    <submittedName>
        <fullName evidence="5">TetR family transcriptional regulator</fullName>
    </submittedName>
</protein>
<keyword evidence="6" id="KW-1185">Reference proteome</keyword>
<evidence type="ECO:0000313" key="6">
    <source>
        <dbReference type="Proteomes" id="UP000292564"/>
    </source>
</evidence>
<feature type="domain" description="HTH tetR-type" evidence="4">
    <location>
        <begin position="24"/>
        <end position="84"/>
    </location>
</feature>
<evidence type="ECO:0000256" key="1">
    <source>
        <dbReference type="ARBA" id="ARBA00023125"/>
    </source>
</evidence>
<name>A0A4Q7ZS01_9ACTN</name>
<dbReference type="PANTHER" id="PTHR30055">
    <property type="entry name" value="HTH-TYPE TRANSCRIPTIONAL REGULATOR RUTR"/>
    <property type="match status" value="1"/>
</dbReference>
<dbReference type="Proteomes" id="UP000292564">
    <property type="component" value="Unassembled WGS sequence"/>
</dbReference>
<dbReference type="InterPro" id="IPR001647">
    <property type="entry name" value="HTH_TetR"/>
</dbReference>
<evidence type="ECO:0000256" key="3">
    <source>
        <dbReference type="SAM" id="MobiDB-lite"/>
    </source>
</evidence>
<dbReference type="SUPFAM" id="SSF46689">
    <property type="entry name" value="Homeodomain-like"/>
    <property type="match status" value="1"/>
</dbReference>